<evidence type="ECO:0000256" key="2">
    <source>
        <dbReference type="ARBA" id="ARBA00022729"/>
    </source>
</evidence>
<organism evidence="7 8">
    <name type="scientific">Methylovulum psychrotolerans</name>
    <dbReference type="NCBI Taxonomy" id="1704499"/>
    <lineage>
        <taxon>Bacteria</taxon>
        <taxon>Pseudomonadati</taxon>
        <taxon>Pseudomonadota</taxon>
        <taxon>Gammaproteobacteria</taxon>
        <taxon>Methylococcales</taxon>
        <taxon>Methylococcaceae</taxon>
        <taxon>Methylovulum</taxon>
    </lineage>
</organism>
<dbReference type="GO" id="GO:0016491">
    <property type="term" value="F:oxidoreductase activity"/>
    <property type="evidence" value="ECO:0007669"/>
    <property type="project" value="InterPro"/>
</dbReference>
<dbReference type="PRINTS" id="PR00411">
    <property type="entry name" value="PNDRDTASEI"/>
</dbReference>
<dbReference type="RefSeq" id="WP_170065199.1">
    <property type="nucleotide sequence ID" value="NZ_PGFZ01000016.1"/>
</dbReference>
<evidence type="ECO:0000256" key="1">
    <source>
        <dbReference type="ARBA" id="ARBA00022630"/>
    </source>
</evidence>
<protein>
    <submittedName>
        <fullName evidence="7">Phytoene desaturase</fullName>
    </submittedName>
</protein>
<dbReference type="InterPro" id="IPR052206">
    <property type="entry name" value="Retinol_saturase"/>
</dbReference>
<evidence type="ECO:0000256" key="5">
    <source>
        <dbReference type="ARBA" id="ARBA00023027"/>
    </source>
</evidence>
<keyword evidence="5" id="KW-0520">NAD</keyword>
<proteinExistence type="predicted"/>
<dbReference type="Proteomes" id="UP000237423">
    <property type="component" value="Unassembled WGS sequence"/>
</dbReference>
<sequence>MNTYDIIIVGSGIGGLTCAALLAKAGKSVLVLEAHDRPGGYAHGFKRKKYQFDGGVHLVSGCGPTGYQGGQVIYKLLQALGVGDELEFINADPFSHVYYPGFASALPQSVAAFVNTLAKHYPLQRQGLANLVRLCLQVTEEIALASEMALTDYDTASRLVPALCQYRKSTLAEVMAEYIDDPQLCSVFASNWPYLGLPPSKLSFIYWAAMLMGYMADGSYYCKGGFQNFADALVKGIRQHGGTVRLRSPVGKIIIEDKQVAGVMVNDTRFDAPVVVANADMRQTVFDLVGERHFPERYVQKINKMQHSVSIFVVYIATDLDLVQLNMAHESFYYRDFDHDRNFAQTLNGKVDWIGITVPTLLDPGLAPAGEHLLVLTALLPYSVKDSWQEAKQGYMDSIVDIAADYIPNLKQHINFIEGGSPATLHRYTQNYQGAAYGWDVIPCQIDPVRIRNASPVAGLYFAGHWCSPGSGIYGVSISGMQAAQHILGIKRPSELWQALL</sequence>
<reference evidence="7 8" key="1">
    <citation type="submission" date="2017-11" db="EMBL/GenBank/DDBJ databases">
        <title>Draft Genome Sequence of Methylobacter psychrotolerans Sph1T, an Obligate Methanotroph from Low-Temperature Environments.</title>
        <authorList>
            <person name="Oshkin I.Y."/>
            <person name="Miroshnikov K."/>
            <person name="Belova S.E."/>
            <person name="Korzhenkov A."/>
            <person name="Toshchakov S.V."/>
            <person name="Dedysh S.N."/>
        </authorList>
    </citation>
    <scope>NUCLEOTIDE SEQUENCE [LARGE SCALE GENOMIC DNA]</scope>
    <source>
        <strain evidence="7 8">Sph1</strain>
    </source>
</reference>
<evidence type="ECO:0000256" key="3">
    <source>
        <dbReference type="ARBA" id="ARBA00022827"/>
    </source>
</evidence>
<keyword evidence="3" id="KW-0274">FAD</keyword>
<evidence type="ECO:0000256" key="4">
    <source>
        <dbReference type="ARBA" id="ARBA00022857"/>
    </source>
</evidence>
<name>A0A2S5CGX4_9GAMM</name>
<keyword evidence="2" id="KW-0732">Signal</keyword>
<dbReference type="Gene3D" id="3.90.660.50">
    <property type="match status" value="1"/>
</dbReference>
<accession>A0A2S5CGX4</accession>
<dbReference type="Gene3D" id="3.50.50.60">
    <property type="entry name" value="FAD/NAD(P)-binding domain"/>
    <property type="match status" value="1"/>
</dbReference>
<gene>
    <name evidence="7" type="ORF">AADEFJLK_04184</name>
</gene>
<keyword evidence="4" id="KW-0521">NADP</keyword>
<evidence type="ECO:0000259" key="6">
    <source>
        <dbReference type="Pfam" id="PF01593"/>
    </source>
</evidence>
<dbReference type="AlphaFoldDB" id="A0A2S5CGX4"/>
<evidence type="ECO:0000313" key="7">
    <source>
        <dbReference type="EMBL" id="POZ50060.1"/>
    </source>
</evidence>
<feature type="domain" description="Amine oxidase" evidence="6">
    <location>
        <begin position="13"/>
        <end position="488"/>
    </location>
</feature>
<dbReference type="SUPFAM" id="SSF51905">
    <property type="entry name" value="FAD/NAD(P)-binding domain"/>
    <property type="match status" value="1"/>
</dbReference>
<comment type="caution">
    <text evidence="7">The sequence shown here is derived from an EMBL/GenBank/DDBJ whole genome shotgun (WGS) entry which is preliminary data.</text>
</comment>
<dbReference type="InterPro" id="IPR002937">
    <property type="entry name" value="Amino_oxidase"/>
</dbReference>
<dbReference type="InterPro" id="IPR036188">
    <property type="entry name" value="FAD/NAD-bd_sf"/>
</dbReference>
<keyword evidence="1" id="KW-0285">Flavoprotein</keyword>
<dbReference type="Pfam" id="PF01593">
    <property type="entry name" value="Amino_oxidase"/>
    <property type="match status" value="1"/>
</dbReference>
<dbReference type="PANTHER" id="PTHR46091">
    <property type="entry name" value="BLR7054 PROTEIN"/>
    <property type="match status" value="1"/>
</dbReference>
<dbReference type="EMBL" id="PGFZ01000016">
    <property type="protein sequence ID" value="POZ50060.1"/>
    <property type="molecule type" value="Genomic_DNA"/>
</dbReference>
<evidence type="ECO:0000313" key="8">
    <source>
        <dbReference type="Proteomes" id="UP000237423"/>
    </source>
</evidence>
<dbReference type="PANTHER" id="PTHR46091:SF3">
    <property type="entry name" value="AMINE OXIDASE DOMAIN-CONTAINING PROTEIN"/>
    <property type="match status" value="1"/>
</dbReference>